<sequence>MCEDAGVIDEFRAAFQELIDASVATDPQPFPAAAHKVYTLVPHVPEEERELALEALAPLLSGGHALPGVAADLSLIAGAMVESGAAPGTTGVEVVRLLRLMGKGAAVFLSAWDRTGGGPPPDPDTVTAEAEERVATDLAEAAPTATVCWWTIRRHGLAAKTMLGSSAVRAAIRSDPALHAELVAISNQLSAALWEFDEVRALLRMAETTSVLVLDRASGRGFRILFDGIGDNFQLHALLADALIGPEGRGLPGERPDPRWTASYRSSAPDPEARIVRGWWNLTSADGSWIWNDGVPADIPAVDGERIVVLDAQPFARTWSAGRRHPQVPAWLEVDEELTSDETALWWRRVATSAPPAVADAPAHGTEEPEPAAQQEDSSGATGTPAPTPPGFPSTVPEGGAAVRPAMEEIRASAGPLTPAAKRVAPQSTTEPPEPAEQEARPATDDAPAPGAHPDPPADTGEDARPDATAPDGAAPAPAAQDPALGTGDNDAEDPLGDHLDGVTAAAPEDGPAQDPAAQDSDTADTASPAGDAADARGEPARVDAFPERMRGSLRVSAERDEPDTWEASAPAQAGHDATPPADSGLTSAEAQPAALSHGDTTAGVEAQAAAGDTAAPGGPLGAESGPYSAATEVFPVITDEIAAMFDAERAAGERADGRGAAETPASEERADSDGRAPGASFLPPLPPGVSDSSRWGPNWL</sequence>
<protein>
    <submittedName>
        <fullName evidence="2">Uncharacterized protein</fullName>
    </submittedName>
</protein>
<dbReference type="Proteomes" id="UP001501585">
    <property type="component" value="Unassembled WGS sequence"/>
</dbReference>
<feature type="region of interest" description="Disordered" evidence="1">
    <location>
        <begin position="356"/>
        <end position="400"/>
    </location>
</feature>
<evidence type="ECO:0000256" key="1">
    <source>
        <dbReference type="SAM" id="MobiDB-lite"/>
    </source>
</evidence>
<proteinExistence type="predicted"/>
<feature type="compositionally biased region" description="Low complexity" evidence="1">
    <location>
        <begin position="505"/>
        <end position="533"/>
    </location>
</feature>
<feature type="compositionally biased region" description="Basic and acidic residues" evidence="1">
    <location>
        <begin position="648"/>
        <end position="660"/>
    </location>
</feature>
<name>A0ABN2T275_9ACTN</name>
<organism evidence="2 3">
    <name type="scientific">Nocardiopsis rhodophaea</name>
    <dbReference type="NCBI Taxonomy" id="280238"/>
    <lineage>
        <taxon>Bacteria</taxon>
        <taxon>Bacillati</taxon>
        <taxon>Actinomycetota</taxon>
        <taxon>Actinomycetes</taxon>
        <taxon>Streptosporangiales</taxon>
        <taxon>Nocardiopsidaceae</taxon>
        <taxon>Nocardiopsis</taxon>
    </lineage>
</organism>
<evidence type="ECO:0000313" key="2">
    <source>
        <dbReference type="EMBL" id="GAA1996811.1"/>
    </source>
</evidence>
<feature type="region of interest" description="Disordered" evidence="1">
    <location>
        <begin position="648"/>
        <end position="701"/>
    </location>
</feature>
<feature type="compositionally biased region" description="Low complexity" evidence="1">
    <location>
        <begin position="467"/>
        <end position="484"/>
    </location>
</feature>
<dbReference type="EMBL" id="BAAAPC010000009">
    <property type="protein sequence ID" value="GAA1996811.1"/>
    <property type="molecule type" value="Genomic_DNA"/>
</dbReference>
<gene>
    <name evidence="2" type="ORF">GCM10009799_24720</name>
</gene>
<evidence type="ECO:0000313" key="3">
    <source>
        <dbReference type="Proteomes" id="UP001501585"/>
    </source>
</evidence>
<keyword evidence="3" id="KW-1185">Reference proteome</keyword>
<feature type="region of interest" description="Disordered" evidence="1">
    <location>
        <begin position="413"/>
        <end position="628"/>
    </location>
</feature>
<feature type="compositionally biased region" description="Polar residues" evidence="1">
    <location>
        <begin position="691"/>
        <end position="701"/>
    </location>
</feature>
<feature type="compositionally biased region" description="Basic and acidic residues" evidence="1">
    <location>
        <begin position="534"/>
        <end position="551"/>
    </location>
</feature>
<feature type="compositionally biased region" description="Low complexity" evidence="1">
    <location>
        <begin position="603"/>
        <end position="618"/>
    </location>
</feature>
<reference evidence="2 3" key="1">
    <citation type="journal article" date="2019" name="Int. J. Syst. Evol. Microbiol.">
        <title>The Global Catalogue of Microorganisms (GCM) 10K type strain sequencing project: providing services to taxonomists for standard genome sequencing and annotation.</title>
        <authorList>
            <consortium name="The Broad Institute Genomics Platform"/>
            <consortium name="The Broad Institute Genome Sequencing Center for Infectious Disease"/>
            <person name="Wu L."/>
            <person name="Ma J."/>
        </authorList>
    </citation>
    <scope>NUCLEOTIDE SEQUENCE [LARGE SCALE GENOMIC DNA]</scope>
    <source>
        <strain evidence="2 3">JCM 15313</strain>
    </source>
</reference>
<accession>A0ABN2T275</accession>
<comment type="caution">
    <text evidence="2">The sequence shown here is derived from an EMBL/GenBank/DDBJ whole genome shotgun (WGS) entry which is preliminary data.</text>
</comment>